<dbReference type="AlphaFoldDB" id="A0A318EFJ9"/>
<name>A0A318EFJ9_9GAMM</name>
<evidence type="ECO:0000313" key="2">
    <source>
        <dbReference type="Proteomes" id="UP000248330"/>
    </source>
</evidence>
<accession>A0A318EFJ9</accession>
<sequence length="66" mass="7400">MQLQLSPRKVRVKIAVMLAASIAQDLESVRRALVENGYEDDLEERVGNLVTKWVGAAKSQMNQTDK</sequence>
<evidence type="ECO:0000313" key="1">
    <source>
        <dbReference type="EMBL" id="PXV71557.1"/>
    </source>
</evidence>
<gene>
    <name evidence="1" type="ORF">C8D93_101609</name>
</gene>
<protein>
    <submittedName>
        <fullName evidence="1">Uncharacterized protein</fullName>
    </submittedName>
</protein>
<reference evidence="1 2" key="1">
    <citation type="submission" date="2018-04" db="EMBL/GenBank/DDBJ databases">
        <title>Genomic Encyclopedia of Type Strains, Phase IV (KMG-IV): sequencing the most valuable type-strain genomes for metagenomic binning, comparative biology and taxonomic classification.</title>
        <authorList>
            <person name="Goeker M."/>
        </authorList>
    </citation>
    <scope>NUCLEOTIDE SEQUENCE [LARGE SCALE GENOMIC DNA]</scope>
    <source>
        <strain evidence="1 2">DSM 104150</strain>
    </source>
</reference>
<dbReference type="RefSeq" id="WP_146216492.1">
    <property type="nucleotide sequence ID" value="NZ_CAWNXA010000001.1"/>
</dbReference>
<organism evidence="1 2">
    <name type="scientific">Sinimarinibacterium flocculans</name>
    <dbReference type="NCBI Taxonomy" id="985250"/>
    <lineage>
        <taxon>Bacteria</taxon>
        <taxon>Pseudomonadati</taxon>
        <taxon>Pseudomonadota</taxon>
        <taxon>Gammaproteobacteria</taxon>
        <taxon>Nevskiales</taxon>
        <taxon>Nevskiaceae</taxon>
        <taxon>Sinimarinibacterium</taxon>
    </lineage>
</organism>
<dbReference type="Proteomes" id="UP000248330">
    <property type="component" value="Unassembled WGS sequence"/>
</dbReference>
<comment type="caution">
    <text evidence="1">The sequence shown here is derived from an EMBL/GenBank/DDBJ whole genome shotgun (WGS) entry which is preliminary data.</text>
</comment>
<proteinExistence type="predicted"/>
<keyword evidence="2" id="KW-1185">Reference proteome</keyword>
<dbReference type="EMBL" id="QICN01000001">
    <property type="protein sequence ID" value="PXV71557.1"/>
    <property type="molecule type" value="Genomic_DNA"/>
</dbReference>